<gene>
    <name evidence="7" type="ORF">JHL22_13525</name>
</gene>
<evidence type="ECO:0000313" key="7">
    <source>
        <dbReference type="EMBL" id="MBK1782233.1"/>
    </source>
</evidence>
<organism evidence="7 8">
    <name type="scientific">Advenella mandrilli</name>
    <dbReference type="NCBI Taxonomy" id="2800330"/>
    <lineage>
        <taxon>Bacteria</taxon>
        <taxon>Pseudomonadati</taxon>
        <taxon>Pseudomonadota</taxon>
        <taxon>Betaproteobacteria</taxon>
        <taxon>Burkholderiales</taxon>
        <taxon>Alcaligenaceae</taxon>
    </lineage>
</organism>
<dbReference type="InterPro" id="IPR045214">
    <property type="entry name" value="Surf1/Surf4"/>
</dbReference>
<evidence type="ECO:0000313" key="8">
    <source>
        <dbReference type="Proteomes" id="UP000635316"/>
    </source>
</evidence>
<dbReference type="Proteomes" id="UP000635316">
    <property type="component" value="Unassembled WGS sequence"/>
</dbReference>
<keyword evidence="4 6" id="KW-1133">Transmembrane helix</keyword>
<evidence type="ECO:0000256" key="3">
    <source>
        <dbReference type="ARBA" id="ARBA00022692"/>
    </source>
</evidence>
<dbReference type="PROSITE" id="PS50895">
    <property type="entry name" value="SURF1"/>
    <property type="match status" value="1"/>
</dbReference>
<dbReference type="EMBL" id="JAENGP010000016">
    <property type="protein sequence ID" value="MBK1782233.1"/>
    <property type="molecule type" value="Genomic_DNA"/>
</dbReference>
<dbReference type="PANTHER" id="PTHR23427:SF2">
    <property type="entry name" value="SURFEIT LOCUS PROTEIN 1"/>
    <property type="match status" value="1"/>
</dbReference>
<accession>A0ABS1EGU7</accession>
<proteinExistence type="inferred from homology"/>
<evidence type="ECO:0000256" key="2">
    <source>
        <dbReference type="ARBA" id="ARBA00007165"/>
    </source>
</evidence>
<keyword evidence="5 6" id="KW-0472">Membrane</keyword>
<reference evidence="7 8" key="1">
    <citation type="submission" date="2020-12" db="EMBL/GenBank/DDBJ databases">
        <authorList>
            <person name="Lu T."/>
            <person name="Wang Q."/>
            <person name="Han X."/>
        </authorList>
    </citation>
    <scope>NUCLEOTIDE SEQUENCE [LARGE SCALE GENOMIC DNA]</scope>
    <source>
        <strain evidence="7 8">WQ 585</strain>
    </source>
</reference>
<evidence type="ECO:0000256" key="4">
    <source>
        <dbReference type="ARBA" id="ARBA00022989"/>
    </source>
</evidence>
<sequence>MKNSQPLKIKYWLALLLLAMLVVLFIFLGRWQLQRADERRAIQADIEHGQQLSSLLLQNDTPESEWREWRKVSVTGIWQPQFSVLLNRNHHGRPGYWLATPLLLDGSPDKAVLVLRGWFERRIAPDSLPDFPVTAETVTLDGQLLGHVPRLFELWSLSGEKQAQLPARLPLPGPDLPQVQNLDLKELAQASRLVYLPVVVQQTGVDNDGLARDWVTPPVDDHKNTGYALQWFGFALIALLALLFVGYRMGRYGKSRSKNE</sequence>
<keyword evidence="3 6" id="KW-0812">Transmembrane</keyword>
<evidence type="ECO:0000256" key="5">
    <source>
        <dbReference type="ARBA" id="ARBA00023136"/>
    </source>
</evidence>
<evidence type="ECO:0000256" key="6">
    <source>
        <dbReference type="RuleBase" id="RU363076"/>
    </source>
</evidence>
<feature type="transmembrane region" description="Helical" evidence="6">
    <location>
        <begin position="227"/>
        <end position="247"/>
    </location>
</feature>
<name>A0ABS1EGU7_9BURK</name>
<comment type="subcellular location">
    <subcellularLocation>
        <location evidence="6">Cell membrane</location>
        <topology evidence="6">Multi-pass membrane protein</topology>
    </subcellularLocation>
    <subcellularLocation>
        <location evidence="1">Membrane</location>
    </subcellularLocation>
</comment>
<protein>
    <recommendedName>
        <fullName evidence="6">SURF1-like protein</fullName>
    </recommendedName>
</protein>
<evidence type="ECO:0000256" key="1">
    <source>
        <dbReference type="ARBA" id="ARBA00004370"/>
    </source>
</evidence>
<dbReference type="PANTHER" id="PTHR23427">
    <property type="entry name" value="SURFEIT LOCUS PROTEIN"/>
    <property type="match status" value="1"/>
</dbReference>
<comment type="caution">
    <text evidence="7">The sequence shown here is derived from an EMBL/GenBank/DDBJ whole genome shotgun (WGS) entry which is preliminary data.</text>
</comment>
<comment type="similarity">
    <text evidence="2 6">Belongs to the SURF1 family.</text>
</comment>
<dbReference type="InterPro" id="IPR002994">
    <property type="entry name" value="Surf1/Shy1"/>
</dbReference>
<keyword evidence="8" id="KW-1185">Reference proteome</keyword>
<keyword evidence="6" id="KW-1003">Cell membrane</keyword>
<dbReference type="CDD" id="cd06662">
    <property type="entry name" value="SURF1"/>
    <property type="match status" value="1"/>
</dbReference>
<feature type="transmembrane region" description="Helical" evidence="6">
    <location>
        <begin position="12"/>
        <end position="33"/>
    </location>
</feature>
<dbReference type="Pfam" id="PF02104">
    <property type="entry name" value="SURF1"/>
    <property type="match status" value="1"/>
</dbReference>